<sequence>MDFVIRNARVPGRPAVLDIGIAAGRIAAMEPDLACEAPERDAEGRLVFAGFVDSHIHLDKACILDRCAICEGTVQEAVRATAAAKAAFTEEDVYRRAARVVERAVLQGTLALRSFVEVDPRAGFRSLAAIRRVKADYAFALDIEICAFAQEGLTQEPETEAMLAEALAGGADLVGGCPYTDPRPDEHVRRIFALAARYGTGVDLHADFDLDPHGSSLPCIIAETERHGLGGRVSIGHATKLSAMEPDAADAVGRRLAEAGIAVTVLPATDLFLTGRDRPRLVPRGVAPAHRLKRLGVCATIATNNVLNPFTPFGDASLPRMANLYANVAQLARDEEMEAVFEMISADAATLMGRRSGLGIGAPADLVLLDASSSADAVREIAQPLAAWKRGRQVMERAAGRIVRP</sequence>
<evidence type="ECO:0000313" key="4">
    <source>
        <dbReference type="EMBL" id="GGE04844.1"/>
    </source>
</evidence>
<evidence type="ECO:0000259" key="3">
    <source>
        <dbReference type="Pfam" id="PF07969"/>
    </source>
</evidence>
<dbReference type="GO" id="GO:0046872">
    <property type="term" value="F:metal ion binding"/>
    <property type="evidence" value="ECO:0007669"/>
    <property type="project" value="UniProtKB-KW"/>
</dbReference>
<dbReference type="SUPFAM" id="SSF51556">
    <property type="entry name" value="Metallo-dependent hydrolases"/>
    <property type="match status" value="1"/>
</dbReference>
<dbReference type="InterPro" id="IPR011059">
    <property type="entry name" value="Metal-dep_hydrolase_composite"/>
</dbReference>
<organism evidence="4 5">
    <name type="scientific">Aureimonas endophytica</name>
    <dbReference type="NCBI Taxonomy" id="2027858"/>
    <lineage>
        <taxon>Bacteria</taxon>
        <taxon>Pseudomonadati</taxon>
        <taxon>Pseudomonadota</taxon>
        <taxon>Alphaproteobacteria</taxon>
        <taxon>Hyphomicrobiales</taxon>
        <taxon>Aurantimonadaceae</taxon>
        <taxon>Aureimonas</taxon>
    </lineage>
</organism>
<dbReference type="PANTHER" id="PTHR32027:SF9">
    <property type="entry name" value="BLL3847 PROTEIN"/>
    <property type="match status" value="1"/>
</dbReference>
<dbReference type="EMBL" id="BMIQ01000003">
    <property type="protein sequence ID" value="GGE04844.1"/>
    <property type="molecule type" value="Genomic_DNA"/>
</dbReference>
<reference evidence="4" key="2">
    <citation type="submission" date="2020-09" db="EMBL/GenBank/DDBJ databases">
        <authorList>
            <person name="Sun Q."/>
            <person name="Zhou Y."/>
        </authorList>
    </citation>
    <scope>NUCLEOTIDE SEQUENCE</scope>
    <source>
        <strain evidence="4">CGMCC 1.15367</strain>
    </source>
</reference>
<reference evidence="4" key="1">
    <citation type="journal article" date="2014" name="Int. J. Syst. Evol. Microbiol.">
        <title>Complete genome sequence of Corynebacterium casei LMG S-19264T (=DSM 44701T), isolated from a smear-ripened cheese.</title>
        <authorList>
            <consortium name="US DOE Joint Genome Institute (JGI-PGF)"/>
            <person name="Walter F."/>
            <person name="Albersmeier A."/>
            <person name="Kalinowski J."/>
            <person name="Ruckert C."/>
        </authorList>
    </citation>
    <scope>NUCLEOTIDE SEQUENCE</scope>
    <source>
        <strain evidence="4">CGMCC 1.15367</strain>
    </source>
</reference>
<dbReference type="InterPro" id="IPR052349">
    <property type="entry name" value="Metallo-hydrolase_Enzymes"/>
</dbReference>
<evidence type="ECO:0000313" key="5">
    <source>
        <dbReference type="Proteomes" id="UP000644699"/>
    </source>
</evidence>
<dbReference type="Gene3D" id="3.20.20.140">
    <property type="entry name" value="Metal-dependent hydrolases"/>
    <property type="match status" value="1"/>
</dbReference>
<dbReference type="GO" id="GO:0016814">
    <property type="term" value="F:hydrolase activity, acting on carbon-nitrogen (but not peptide) bonds, in cyclic amidines"/>
    <property type="evidence" value="ECO:0007669"/>
    <property type="project" value="TreeGrafter"/>
</dbReference>
<dbReference type="GO" id="GO:0019239">
    <property type="term" value="F:deaminase activity"/>
    <property type="evidence" value="ECO:0007669"/>
    <property type="project" value="UniProtKB-ARBA"/>
</dbReference>
<name>A0A916ZMD9_9HYPH</name>
<proteinExistence type="predicted"/>
<dbReference type="AlphaFoldDB" id="A0A916ZMD9"/>
<gene>
    <name evidence="4" type="ORF">GCM10011390_24820</name>
</gene>
<accession>A0A916ZMD9</accession>
<keyword evidence="1" id="KW-0479">Metal-binding</keyword>
<comment type="caution">
    <text evidence="4">The sequence shown here is derived from an EMBL/GenBank/DDBJ whole genome shotgun (WGS) entry which is preliminary data.</text>
</comment>
<keyword evidence="5" id="KW-1185">Reference proteome</keyword>
<dbReference type="Pfam" id="PF07969">
    <property type="entry name" value="Amidohydro_3"/>
    <property type="match status" value="1"/>
</dbReference>
<dbReference type="CDD" id="cd01293">
    <property type="entry name" value="Bact_CD"/>
    <property type="match status" value="1"/>
</dbReference>
<dbReference type="PANTHER" id="PTHR32027">
    <property type="entry name" value="CYTOSINE DEAMINASE"/>
    <property type="match status" value="1"/>
</dbReference>
<dbReference type="SUPFAM" id="SSF51338">
    <property type="entry name" value="Composite domain of metallo-dependent hydrolases"/>
    <property type="match status" value="1"/>
</dbReference>
<dbReference type="RefSeq" id="WP_188908851.1">
    <property type="nucleotide sequence ID" value="NZ_BMIQ01000003.1"/>
</dbReference>
<dbReference type="InterPro" id="IPR032466">
    <property type="entry name" value="Metal_Hydrolase"/>
</dbReference>
<feature type="domain" description="Amidohydrolase 3" evidence="3">
    <location>
        <begin position="40"/>
        <end position="394"/>
    </location>
</feature>
<evidence type="ECO:0000256" key="2">
    <source>
        <dbReference type="ARBA" id="ARBA00022801"/>
    </source>
</evidence>
<protein>
    <submittedName>
        <fullName evidence="4">Amidohydrolase</fullName>
    </submittedName>
</protein>
<dbReference type="Proteomes" id="UP000644699">
    <property type="component" value="Unassembled WGS sequence"/>
</dbReference>
<evidence type="ECO:0000256" key="1">
    <source>
        <dbReference type="ARBA" id="ARBA00022723"/>
    </source>
</evidence>
<keyword evidence="2" id="KW-0378">Hydrolase</keyword>
<dbReference type="Gene3D" id="2.30.40.10">
    <property type="entry name" value="Urease, subunit C, domain 1"/>
    <property type="match status" value="1"/>
</dbReference>
<dbReference type="FunFam" id="3.20.20.140:FF:000019">
    <property type="entry name" value="Cytosine deaminase"/>
    <property type="match status" value="1"/>
</dbReference>
<dbReference type="InterPro" id="IPR013108">
    <property type="entry name" value="Amidohydro_3"/>
</dbReference>